<dbReference type="Gene3D" id="3.30.70.120">
    <property type="match status" value="1"/>
</dbReference>
<dbReference type="Proteomes" id="UP000035067">
    <property type="component" value="Unassembled WGS sequence"/>
</dbReference>
<dbReference type="GO" id="GO:0006808">
    <property type="term" value="P:regulation of nitrogen utilization"/>
    <property type="evidence" value="ECO:0007669"/>
    <property type="project" value="InterPro"/>
</dbReference>
<gene>
    <name evidence="1" type="ORF">TE42_02475</name>
</gene>
<dbReference type="PATRIC" id="fig|1604020.3.peg.2092"/>
<dbReference type="AlphaFoldDB" id="A0A0G2HMB5"/>
<reference evidence="1 2" key="1">
    <citation type="submission" date="2015-01" db="EMBL/GenBank/DDBJ databases">
        <title>Lifestyle Evolution in Cyanobacterial Symbionts of Sponges.</title>
        <authorList>
            <person name="Burgsdorf I."/>
            <person name="Slaby B.M."/>
            <person name="Handley K.M."/>
            <person name="Haber M."/>
            <person name="Blom J."/>
            <person name="Marshall C.W."/>
            <person name="Gilbert J.A."/>
            <person name="Hentschel U."/>
            <person name="Steindler L."/>
        </authorList>
    </citation>
    <scope>NUCLEOTIDE SEQUENCE [LARGE SCALE GENOMIC DNA]</scope>
    <source>
        <strain evidence="1">SP3</strain>
    </source>
</reference>
<dbReference type="SUPFAM" id="SSF54913">
    <property type="entry name" value="GlnB-like"/>
    <property type="match status" value="1"/>
</dbReference>
<sequence length="94" mass="10010">MNRVDVILSERELERLTSVIDSSGAPGYSVARHITGRGAHGLVASESLEVTGLGTNVHVIIFCEEPVAEALRTALRPLLAYYGGVAFVSTCEPI</sequence>
<comment type="caution">
    <text evidence="1">The sequence shown here is derived from an EMBL/GenBank/DDBJ whole genome shotgun (WGS) entry which is preliminary data.</text>
</comment>
<organism evidence="1 2">
    <name type="scientific">Candidatus Synechococcus spongiarum SP3</name>
    <dbReference type="NCBI Taxonomy" id="1604020"/>
    <lineage>
        <taxon>Bacteria</taxon>
        <taxon>Bacillati</taxon>
        <taxon>Cyanobacteriota</taxon>
        <taxon>Cyanophyceae</taxon>
        <taxon>Synechococcales</taxon>
        <taxon>Synechococcaceae</taxon>
        <taxon>Synechococcus</taxon>
    </lineage>
</organism>
<dbReference type="InterPro" id="IPR011322">
    <property type="entry name" value="N-reg_PII-like_a/b"/>
</dbReference>
<protein>
    <submittedName>
        <fullName evidence="1">Nitrogen regulatory protein P-II</fullName>
    </submittedName>
</protein>
<dbReference type="Pfam" id="PF00543">
    <property type="entry name" value="P-II"/>
    <property type="match status" value="1"/>
</dbReference>
<proteinExistence type="predicted"/>
<evidence type="ECO:0000313" key="1">
    <source>
        <dbReference type="EMBL" id="KKZ12947.1"/>
    </source>
</evidence>
<evidence type="ECO:0000313" key="2">
    <source>
        <dbReference type="Proteomes" id="UP000035067"/>
    </source>
</evidence>
<dbReference type="InterPro" id="IPR015867">
    <property type="entry name" value="N-reg_PII/ATP_PRibTrfase_C"/>
</dbReference>
<accession>A0A0G2HMB5</accession>
<dbReference type="EMBL" id="JXQG01000008">
    <property type="protein sequence ID" value="KKZ12947.1"/>
    <property type="molecule type" value="Genomic_DNA"/>
</dbReference>
<name>A0A0G2HMB5_9SYNE</name>
<dbReference type="InterPro" id="IPR002187">
    <property type="entry name" value="N-reg_PII"/>
</dbReference>
<dbReference type="GO" id="GO:0030234">
    <property type="term" value="F:enzyme regulator activity"/>
    <property type="evidence" value="ECO:0007669"/>
    <property type="project" value="InterPro"/>
</dbReference>